<feature type="transmembrane region" description="Helical" evidence="1">
    <location>
        <begin position="6"/>
        <end position="24"/>
    </location>
</feature>
<comment type="caution">
    <text evidence="2">The sequence shown here is derived from an EMBL/GenBank/DDBJ whole genome shotgun (WGS) entry which is preliminary data.</text>
</comment>
<dbReference type="EMBL" id="PZFQ01000007">
    <property type="protein sequence ID" value="PTI76839.1"/>
    <property type="molecule type" value="Genomic_DNA"/>
</dbReference>
<dbReference type="AlphaFoldDB" id="A0A9Q6MVF6"/>
<keyword evidence="1" id="KW-0812">Transmembrane</keyword>
<accession>A0A9Q6MVF6</accession>
<organism evidence="2 3">
    <name type="scientific">Staphylococcus succinus</name>
    <dbReference type="NCBI Taxonomy" id="61015"/>
    <lineage>
        <taxon>Bacteria</taxon>
        <taxon>Bacillati</taxon>
        <taxon>Bacillota</taxon>
        <taxon>Bacilli</taxon>
        <taxon>Bacillales</taxon>
        <taxon>Staphylococcaceae</taxon>
        <taxon>Staphylococcus</taxon>
    </lineage>
</organism>
<evidence type="ECO:0000256" key="1">
    <source>
        <dbReference type="SAM" id="Phobius"/>
    </source>
</evidence>
<protein>
    <submittedName>
        <fullName evidence="2">Uncharacterized protein</fullName>
    </submittedName>
</protein>
<evidence type="ECO:0000313" key="2">
    <source>
        <dbReference type="EMBL" id="PTI76839.1"/>
    </source>
</evidence>
<evidence type="ECO:0000313" key="3">
    <source>
        <dbReference type="Proteomes" id="UP000241960"/>
    </source>
</evidence>
<sequence length="132" mass="15996">MSTFLFILFLLIIIVIFFVIKKLYNEKYKNRKALRKSEHFDKKIICNDYKVENIKEIKEKGSYVILIFGRKDLEVEKDKIKYVSHYSEEKVEVNCELPHKIEKEKVFNHLIDHTLFYITKDRYNKLLSSNTK</sequence>
<name>A0A9Q6MVF6_9STAP</name>
<gene>
    <name evidence="2" type="ORF">BU058_03300</name>
</gene>
<dbReference type="RefSeq" id="WP_071331235.1">
    <property type="nucleotide sequence ID" value="NZ_CP018199.1"/>
</dbReference>
<reference evidence="2 3" key="1">
    <citation type="journal article" date="2016" name="Front. Microbiol.">
        <title>Comprehensive Phylogenetic Analysis of Bovine Non-aureus Staphylococci Species Based on Whole-Genome Sequencing.</title>
        <authorList>
            <person name="Naushad S."/>
            <person name="Barkema H.W."/>
            <person name="Luby C."/>
            <person name="Condas L.A."/>
            <person name="Nobrega D.B."/>
            <person name="Carson D.A."/>
            <person name="De Buck J."/>
        </authorList>
    </citation>
    <scope>NUCLEOTIDE SEQUENCE [LARGE SCALE GENOMIC DNA]</scope>
    <source>
        <strain evidence="2 3">SNUC 1231</strain>
    </source>
</reference>
<dbReference type="Proteomes" id="UP000241960">
    <property type="component" value="Unassembled WGS sequence"/>
</dbReference>
<proteinExistence type="predicted"/>
<keyword evidence="1" id="KW-1133">Transmembrane helix</keyword>
<keyword evidence="1" id="KW-0472">Membrane</keyword>